<dbReference type="OrthoDB" id="1259151at2759"/>
<gene>
    <name evidence="1" type="ORF">INT44_004827</name>
</gene>
<name>A0A8H7Q715_9FUNG</name>
<accession>A0A8H7Q715</accession>
<reference evidence="1" key="1">
    <citation type="submission" date="2020-12" db="EMBL/GenBank/DDBJ databases">
        <title>Metabolic potential, ecology and presence of endohyphal bacteria is reflected in genomic diversity of Mucoromycotina.</title>
        <authorList>
            <person name="Muszewska A."/>
            <person name="Okrasinska A."/>
            <person name="Steczkiewicz K."/>
            <person name="Drgas O."/>
            <person name="Orlowska M."/>
            <person name="Perlinska-Lenart U."/>
            <person name="Aleksandrzak-Piekarczyk T."/>
            <person name="Szatraj K."/>
            <person name="Zielenkiewicz U."/>
            <person name="Pilsyk S."/>
            <person name="Malc E."/>
            <person name="Mieczkowski P."/>
            <person name="Kruszewska J.S."/>
            <person name="Biernat P."/>
            <person name="Pawlowska J."/>
        </authorList>
    </citation>
    <scope>NUCLEOTIDE SEQUENCE</scope>
    <source>
        <strain evidence="1">WA0000051536</strain>
    </source>
</reference>
<dbReference type="EMBL" id="JAEPRA010000003">
    <property type="protein sequence ID" value="KAG2187157.1"/>
    <property type="molecule type" value="Genomic_DNA"/>
</dbReference>
<comment type="caution">
    <text evidence="1">The sequence shown here is derived from an EMBL/GenBank/DDBJ whole genome shotgun (WGS) entry which is preliminary data.</text>
</comment>
<dbReference type="AlphaFoldDB" id="A0A8H7Q715"/>
<sequence length="195" mass="22023">MASINDIPYQVIRHNPNEETRKVPIPLASEGFFFHNERMKFTVKTSSRHYATKLPGFVYLTNRRLVLIAKEPKDSFESFQIIFEEVLSLKASRTMKSTVSSYVCHTVHEHGIQVELEFHNAAQCQTYNDYMKMIVVTAAAQNLAPAETDLMEASHLEYVELPPSYSTVAAGVTDPILEQTPIHSSRIPSYSAATQ</sequence>
<keyword evidence="2" id="KW-1185">Reference proteome</keyword>
<proteinExistence type="predicted"/>
<evidence type="ECO:0000313" key="1">
    <source>
        <dbReference type="EMBL" id="KAG2187157.1"/>
    </source>
</evidence>
<organism evidence="1 2">
    <name type="scientific">Umbelopsis vinacea</name>
    <dbReference type="NCBI Taxonomy" id="44442"/>
    <lineage>
        <taxon>Eukaryota</taxon>
        <taxon>Fungi</taxon>
        <taxon>Fungi incertae sedis</taxon>
        <taxon>Mucoromycota</taxon>
        <taxon>Mucoromycotina</taxon>
        <taxon>Umbelopsidomycetes</taxon>
        <taxon>Umbelopsidales</taxon>
        <taxon>Umbelopsidaceae</taxon>
        <taxon>Umbelopsis</taxon>
    </lineage>
</organism>
<evidence type="ECO:0000313" key="2">
    <source>
        <dbReference type="Proteomes" id="UP000612746"/>
    </source>
</evidence>
<dbReference type="Proteomes" id="UP000612746">
    <property type="component" value="Unassembled WGS sequence"/>
</dbReference>
<protein>
    <submittedName>
        <fullName evidence="1">Uncharacterized protein</fullName>
    </submittedName>
</protein>